<dbReference type="RefSeq" id="WP_046442607.1">
    <property type="nucleotide sequence ID" value="NZ_LAYJ01000061.1"/>
</dbReference>
<proteinExistence type="predicted"/>
<dbReference type="EMBL" id="LAYJ01000061">
    <property type="protein sequence ID" value="KKI51852.1"/>
    <property type="molecule type" value="Genomic_DNA"/>
</dbReference>
<comment type="caution">
    <text evidence="1">The sequence shown here is derived from an EMBL/GenBank/DDBJ whole genome shotgun (WGS) entry which is preliminary data.</text>
</comment>
<dbReference type="OrthoDB" id="2084863at2"/>
<evidence type="ECO:0000313" key="1">
    <source>
        <dbReference type="EMBL" id="KKI51852.1"/>
    </source>
</evidence>
<reference evidence="1 2" key="1">
    <citation type="submission" date="2015-04" db="EMBL/GenBank/DDBJ databases">
        <title>Draft genome sequence of bacteremic isolate Catabacter hongkongensis type strain HKU16T.</title>
        <authorList>
            <person name="Lau S.K."/>
            <person name="Teng J.L."/>
            <person name="Huang Y."/>
            <person name="Curreem S.O."/>
            <person name="Tsui S.K."/>
            <person name="Woo P.C."/>
        </authorList>
    </citation>
    <scope>NUCLEOTIDE SEQUENCE [LARGE SCALE GENOMIC DNA]</scope>
    <source>
        <strain evidence="1 2">HKU16</strain>
    </source>
</reference>
<organism evidence="1 2">
    <name type="scientific">Christensenella hongkongensis</name>
    <dbReference type="NCBI Taxonomy" id="270498"/>
    <lineage>
        <taxon>Bacteria</taxon>
        <taxon>Bacillati</taxon>
        <taxon>Bacillota</taxon>
        <taxon>Clostridia</taxon>
        <taxon>Christensenellales</taxon>
        <taxon>Christensenellaceae</taxon>
        <taxon>Christensenella</taxon>
    </lineage>
</organism>
<dbReference type="AlphaFoldDB" id="A0A0M2NN56"/>
<gene>
    <name evidence="1" type="ORF">CHK_0665</name>
</gene>
<keyword evidence="2" id="KW-1185">Reference proteome</keyword>
<sequence length="123" mass="13999">MQKQTKTFIEKGLITPSGEINKDKINLVSGAITPPFAETVWIFTNGDMDTINRLTHVFLDMDTDKDRKRLFNLIRALYGLTGLRFSDEAVPIASHPQALEYFIFSFLADFGEVIQELRNEETA</sequence>
<protein>
    <submittedName>
        <fullName evidence="1">Uncharacterized protein</fullName>
    </submittedName>
</protein>
<name>A0A0M2NN56_9FIRM</name>
<evidence type="ECO:0000313" key="2">
    <source>
        <dbReference type="Proteomes" id="UP000034076"/>
    </source>
</evidence>
<accession>A0A0M2NN56</accession>
<dbReference type="Proteomes" id="UP000034076">
    <property type="component" value="Unassembled WGS sequence"/>
</dbReference>
<dbReference type="STRING" id="270498.CHK_0665"/>